<comment type="function">
    <text evidence="16">CIPK serine-threonine protein kinases interact with CBL proteins. Binding of a CBL protein to the regulatory NAF domain of CIPK protein lead to the activation of the kinase in a calcium-dependent manner.</text>
</comment>
<reference evidence="22" key="1">
    <citation type="submission" date="2022-12" db="EMBL/GenBank/DDBJ databases">
        <title>Draft genome assemblies for two species of Escallonia (Escalloniales).</title>
        <authorList>
            <person name="Chanderbali A."/>
            <person name="Dervinis C."/>
            <person name="Anghel I."/>
            <person name="Soltis D."/>
            <person name="Soltis P."/>
            <person name="Zapata F."/>
        </authorList>
    </citation>
    <scope>NUCLEOTIDE SEQUENCE</scope>
    <source>
        <strain evidence="22">UCBG64.0493</strain>
        <tissue evidence="22">Leaf</tissue>
    </source>
</reference>
<evidence type="ECO:0000256" key="1">
    <source>
        <dbReference type="ARBA" id="ARBA00005354"/>
    </source>
</evidence>
<evidence type="ECO:0000256" key="14">
    <source>
        <dbReference type="ARBA" id="ARBA00047899"/>
    </source>
</evidence>
<feature type="domain" description="EF-hand" evidence="21">
    <location>
        <begin position="390"/>
        <end position="424"/>
    </location>
</feature>
<evidence type="ECO:0000313" key="23">
    <source>
        <dbReference type="Proteomes" id="UP001188597"/>
    </source>
</evidence>
<dbReference type="CDD" id="cd00051">
    <property type="entry name" value="EFh"/>
    <property type="match status" value="1"/>
</dbReference>
<name>A0AA88W3R6_9ASTE</name>
<evidence type="ECO:0000256" key="7">
    <source>
        <dbReference type="ARBA" id="ARBA00022723"/>
    </source>
</evidence>
<evidence type="ECO:0000313" key="22">
    <source>
        <dbReference type="EMBL" id="KAK3016580.1"/>
    </source>
</evidence>
<dbReference type="Pfam" id="PF13499">
    <property type="entry name" value="EF-hand_7"/>
    <property type="match status" value="1"/>
</dbReference>
<dbReference type="InterPro" id="IPR011992">
    <property type="entry name" value="EF-hand-dom_pair"/>
</dbReference>
<evidence type="ECO:0000256" key="6">
    <source>
        <dbReference type="ARBA" id="ARBA00022679"/>
    </source>
</evidence>
<dbReference type="Gene3D" id="3.30.200.20">
    <property type="entry name" value="Phosphorylase Kinase, domain 1"/>
    <property type="match status" value="1"/>
</dbReference>
<comment type="catalytic activity">
    <reaction evidence="14">
        <text>L-threonyl-[protein] + ATP = O-phospho-L-threonyl-[protein] + ADP + H(+)</text>
        <dbReference type="Rhea" id="RHEA:46608"/>
        <dbReference type="Rhea" id="RHEA-COMP:11060"/>
        <dbReference type="Rhea" id="RHEA-COMP:11605"/>
        <dbReference type="ChEBI" id="CHEBI:15378"/>
        <dbReference type="ChEBI" id="CHEBI:30013"/>
        <dbReference type="ChEBI" id="CHEBI:30616"/>
        <dbReference type="ChEBI" id="CHEBI:61977"/>
        <dbReference type="ChEBI" id="CHEBI:456216"/>
        <dbReference type="EC" id="2.7.11.1"/>
    </reaction>
</comment>
<dbReference type="SUPFAM" id="SSF56112">
    <property type="entry name" value="Protein kinase-like (PK-like)"/>
    <property type="match status" value="1"/>
</dbReference>
<dbReference type="PROSITE" id="PS00018">
    <property type="entry name" value="EF_HAND_1"/>
    <property type="match status" value="3"/>
</dbReference>
<evidence type="ECO:0000256" key="17">
    <source>
        <dbReference type="PROSITE-ProRule" id="PRU10141"/>
    </source>
</evidence>
<dbReference type="EC" id="2.7.11.1" evidence="3"/>
<gene>
    <name evidence="22" type="ORF">RJ639_005853</name>
</gene>
<feature type="compositionally biased region" description="Pro residues" evidence="19">
    <location>
        <begin position="37"/>
        <end position="47"/>
    </location>
</feature>
<evidence type="ECO:0000256" key="3">
    <source>
        <dbReference type="ARBA" id="ARBA00012513"/>
    </source>
</evidence>
<dbReference type="InterPro" id="IPR050205">
    <property type="entry name" value="CDPK_Ser/Thr_kinases"/>
</dbReference>
<dbReference type="Gene3D" id="1.10.510.10">
    <property type="entry name" value="Transferase(Phosphotransferase) domain 1"/>
    <property type="match status" value="1"/>
</dbReference>
<evidence type="ECO:0000256" key="2">
    <source>
        <dbReference type="ARBA" id="ARBA00006234"/>
    </source>
</evidence>
<comment type="caution">
    <text evidence="22">The sequence shown here is derived from an EMBL/GenBank/DDBJ whole genome shotgun (WGS) entry which is preliminary data.</text>
</comment>
<evidence type="ECO:0000256" key="19">
    <source>
        <dbReference type="SAM" id="MobiDB-lite"/>
    </source>
</evidence>
<evidence type="ECO:0000256" key="5">
    <source>
        <dbReference type="ARBA" id="ARBA00022553"/>
    </source>
</evidence>
<evidence type="ECO:0000259" key="21">
    <source>
        <dbReference type="PROSITE" id="PS50222"/>
    </source>
</evidence>
<keyword evidence="7" id="KW-0479">Metal-binding</keyword>
<dbReference type="PANTHER" id="PTHR24349">
    <property type="entry name" value="SERINE/THREONINE-PROTEIN KINASE"/>
    <property type="match status" value="1"/>
</dbReference>
<evidence type="ECO:0000259" key="20">
    <source>
        <dbReference type="PROSITE" id="PS50011"/>
    </source>
</evidence>
<accession>A0AA88W3R6</accession>
<dbReference type="FunFam" id="1.10.238.10:FF:000003">
    <property type="entry name" value="Calmodulin A"/>
    <property type="match status" value="1"/>
</dbReference>
<dbReference type="SMART" id="SM00220">
    <property type="entry name" value="S_TKc"/>
    <property type="match status" value="1"/>
</dbReference>
<feature type="region of interest" description="Disordered" evidence="19">
    <location>
        <begin position="1"/>
        <end position="64"/>
    </location>
</feature>
<dbReference type="PROSITE" id="PS50222">
    <property type="entry name" value="EF_HAND_2"/>
    <property type="match status" value="3"/>
</dbReference>
<dbReference type="InterPro" id="IPR011009">
    <property type="entry name" value="Kinase-like_dom_sf"/>
</dbReference>
<proteinExistence type="inferred from homology"/>
<evidence type="ECO:0000256" key="16">
    <source>
        <dbReference type="ARBA" id="ARBA00058225"/>
    </source>
</evidence>
<dbReference type="Proteomes" id="UP001188597">
    <property type="component" value="Unassembled WGS sequence"/>
</dbReference>
<evidence type="ECO:0000256" key="10">
    <source>
        <dbReference type="ARBA" id="ARBA00022777"/>
    </source>
</evidence>
<dbReference type="FunFam" id="3.30.200.20:FF:000004">
    <property type="entry name" value="Calcium-dependent protein kinase 1"/>
    <property type="match status" value="1"/>
</dbReference>
<dbReference type="SMART" id="SM00054">
    <property type="entry name" value="EFh"/>
    <property type="match status" value="3"/>
</dbReference>
<keyword evidence="4 18" id="KW-0723">Serine/threonine-protein kinase</keyword>
<evidence type="ECO:0000256" key="12">
    <source>
        <dbReference type="ARBA" id="ARBA00022840"/>
    </source>
</evidence>
<dbReference type="CDD" id="cd05117">
    <property type="entry name" value="STKc_CAMK"/>
    <property type="match status" value="1"/>
</dbReference>
<evidence type="ECO:0000256" key="11">
    <source>
        <dbReference type="ARBA" id="ARBA00022837"/>
    </source>
</evidence>
<feature type="binding site" evidence="17">
    <location>
        <position position="108"/>
    </location>
    <ligand>
        <name>ATP</name>
        <dbReference type="ChEBI" id="CHEBI:30616"/>
    </ligand>
</feature>
<dbReference type="AlphaFoldDB" id="A0AA88W3R6"/>
<dbReference type="InterPro" id="IPR002048">
    <property type="entry name" value="EF_hand_dom"/>
</dbReference>
<dbReference type="PROSITE" id="PS50011">
    <property type="entry name" value="PROTEIN_KINASE_DOM"/>
    <property type="match status" value="1"/>
</dbReference>
<evidence type="ECO:0000256" key="4">
    <source>
        <dbReference type="ARBA" id="ARBA00022527"/>
    </source>
</evidence>
<dbReference type="FunFam" id="1.10.510.10:FF:000571">
    <property type="entry name" value="Maternal embryonic leucine zipper kinase"/>
    <property type="match status" value="1"/>
</dbReference>
<organism evidence="22 23">
    <name type="scientific">Escallonia herrerae</name>
    <dbReference type="NCBI Taxonomy" id="1293975"/>
    <lineage>
        <taxon>Eukaryota</taxon>
        <taxon>Viridiplantae</taxon>
        <taxon>Streptophyta</taxon>
        <taxon>Embryophyta</taxon>
        <taxon>Tracheophyta</taxon>
        <taxon>Spermatophyta</taxon>
        <taxon>Magnoliopsida</taxon>
        <taxon>eudicotyledons</taxon>
        <taxon>Gunneridae</taxon>
        <taxon>Pentapetalae</taxon>
        <taxon>asterids</taxon>
        <taxon>campanulids</taxon>
        <taxon>Escalloniales</taxon>
        <taxon>Escalloniaceae</taxon>
        <taxon>Escallonia</taxon>
    </lineage>
</organism>
<keyword evidence="8" id="KW-0677">Repeat</keyword>
<dbReference type="InterPro" id="IPR018247">
    <property type="entry name" value="EF_Hand_1_Ca_BS"/>
</dbReference>
<evidence type="ECO:0000256" key="18">
    <source>
        <dbReference type="RuleBase" id="RU000304"/>
    </source>
</evidence>
<dbReference type="PROSITE" id="PS00107">
    <property type="entry name" value="PROTEIN_KINASE_ATP"/>
    <property type="match status" value="1"/>
</dbReference>
<dbReference type="InterPro" id="IPR000719">
    <property type="entry name" value="Prot_kinase_dom"/>
</dbReference>
<keyword evidence="10" id="KW-0418">Kinase</keyword>
<comment type="similarity">
    <text evidence="1">Belongs to the protein kinase superfamily. CAMK Ser/Thr protein kinase family. CaMK subfamily.</text>
</comment>
<dbReference type="GO" id="GO:0004674">
    <property type="term" value="F:protein serine/threonine kinase activity"/>
    <property type="evidence" value="ECO:0007669"/>
    <property type="project" value="UniProtKB-KW"/>
</dbReference>
<comment type="similarity">
    <text evidence="13">Belongs to the protein kinase superfamily. Ser/Thr protein kinase family. CDPK subfamily.</text>
</comment>
<keyword evidence="5" id="KW-0597">Phosphoprotein</keyword>
<evidence type="ECO:0000256" key="9">
    <source>
        <dbReference type="ARBA" id="ARBA00022741"/>
    </source>
</evidence>
<dbReference type="PROSITE" id="PS00108">
    <property type="entry name" value="PROTEIN_KINASE_ST"/>
    <property type="match status" value="1"/>
</dbReference>
<feature type="domain" description="EF-hand" evidence="21">
    <location>
        <begin position="354"/>
        <end position="389"/>
    </location>
</feature>
<dbReference type="GO" id="GO:0005524">
    <property type="term" value="F:ATP binding"/>
    <property type="evidence" value="ECO:0007669"/>
    <property type="project" value="UniProtKB-UniRule"/>
</dbReference>
<dbReference type="EMBL" id="JAVXUP010001058">
    <property type="protein sequence ID" value="KAK3016580.1"/>
    <property type="molecule type" value="Genomic_DNA"/>
</dbReference>
<dbReference type="Pfam" id="PF00069">
    <property type="entry name" value="Pkinase"/>
    <property type="match status" value="1"/>
</dbReference>
<dbReference type="SUPFAM" id="SSF47473">
    <property type="entry name" value="EF-hand"/>
    <property type="match status" value="1"/>
</dbReference>
<dbReference type="InterPro" id="IPR017441">
    <property type="entry name" value="Protein_kinase_ATP_BS"/>
</dbReference>
<protein>
    <recommendedName>
        <fullName evidence="3">non-specific serine/threonine protein kinase</fullName>
        <ecNumber evidence="3">2.7.11.1</ecNumber>
    </recommendedName>
</protein>
<feature type="domain" description="Protein kinase" evidence="20">
    <location>
        <begin position="79"/>
        <end position="366"/>
    </location>
</feature>
<dbReference type="InterPro" id="IPR008271">
    <property type="entry name" value="Ser/Thr_kinase_AS"/>
</dbReference>
<dbReference type="GO" id="GO:0005509">
    <property type="term" value="F:calcium ion binding"/>
    <property type="evidence" value="ECO:0007669"/>
    <property type="project" value="InterPro"/>
</dbReference>
<sequence>MGNCFRKSLEIPISSSSDSPPHYQYRPISISSQPSTDPRPPRPPSKPAPSSGPITKGPSSSSQVGSILVKPYVDITTIYDLDKELGRGQFGITYLCTEKATGIKYACKSISRRKLVSEKDKDDVRREILMLQHLTGQPSIVEFKGAYEDPRNLHLVMELCSGGELFDQITAKGNYSEREAARVGRQIVKVVHVCHFMGVMHRDLKPENFLLISRDEDAPLKATDFGLSVFIEEGRVYRAVVGTPCYMAPEVLRKSYGKEIDVWSAGVILYILLIGVPPFWAENLSEEEIKGLKQMFNNMDTDRSGTITYDELKTGLSKLGSKLSEAEILQLMEASGRIDYIEFITATMHRHRLDKKENLYKAFPYFDKDGSGFITRDELKQAMTEHGMGDEATIDELINDVDTDKDGRIDYEEFVAMMRKGALY</sequence>
<keyword evidence="9 17" id="KW-0547">Nucleotide-binding</keyword>
<keyword evidence="11" id="KW-0106">Calcium</keyword>
<evidence type="ECO:0000256" key="13">
    <source>
        <dbReference type="ARBA" id="ARBA00024334"/>
    </source>
</evidence>
<feature type="domain" description="EF-hand" evidence="21">
    <location>
        <begin position="287"/>
        <end position="322"/>
    </location>
</feature>
<evidence type="ECO:0000256" key="15">
    <source>
        <dbReference type="ARBA" id="ARBA00048679"/>
    </source>
</evidence>
<keyword evidence="6" id="KW-0808">Transferase</keyword>
<evidence type="ECO:0000256" key="8">
    <source>
        <dbReference type="ARBA" id="ARBA00022737"/>
    </source>
</evidence>
<dbReference type="Gene3D" id="1.10.238.10">
    <property type="entry name" value="EF-hand"/>
    <property type="match status" value="2"/>
</dbReference>
<comment type="catalytic activity">
    <reaction evidence="15">
        <text>L-seryl-[protein] + ATP = O-phospho-L-seryl-[protein] + ADP + H(+)</text>
        <dbReference type="Rhea" id="RHEA:17989"/>
        <dbReference type="Rhea" id="RHEA-COMP:9863"/>
        <dbReference type="Rhea" id="RHEA-COMP:11604"/>
        <dbReference type="ChEBI" id="CHEBI:15378"/>
        <dbReference type="ChEBI" id="CHEBI:29999"/>
        <dbReference type="ChEBI" id="CHEBI:30616"/>
        <dbReference type="ChEBI" id="CHEBI:83421"/>
        <dbReference type="ChEBI" id="CHEBI:456216"/>
        <dbReference type="EC" id="2.7.11.1"/>
    </reaction>
</comment>
<comment type="similarity">
    <text evidence="2">Belongs to the protein kinase superfamily. CAMK Ser/Thr protein kinase family. SNF1 subfamily.</text>
</comment>
<keyword evidence="23" id="KW-1185">Reference proteome</keyword>
<feature type="compositionally biased region" description="Low complexity" evidence="19">
    <location>
        <begin position="11"/>
        <end position="21"/>
    </location>
</feature>
<keyword evidence="12 17" id="KW-0067">ATP-binding</keyword>